<dbReference type="AlphaFoldDB" id="A0A840A439"/>
<evidence type="ECO:0000256" key="3">
    <source>
        <dbReference type="ARBA" id="ARBA00022795"/>
    </source>
</evidence>
<feature type="domain" description="FlgD/Vpr Ig-like" evidence="7">
    <location>
        <begin position="104"/>
        <end position="174"/>
    </location>
</feature>
<keyword evidence="3 5" id="KW-1005">Bacterial flagellum biogenesis</keyword>
<evidence type="ECO:0000256" key="2">
    <source>
        <dbReference type="ARBA" id="ARBA00016013"/>
    </source>
</evidence>
<evidence type="ECO:0000313" key="9">
    <source>
        <dbReference type="Proteomes" id="UP000530564"/>
    </source>
</evidence>
<keyword evidence="8" id="KW-0282">Flagellum</keyword>
<gene>
    <name evidence="8" type="ORF">GGQ61_003003</name>
</gene>
<evidence type="ECO:0000259" key="7">
    <source>
        <dbReference type="Pfam" id="PF13860"/>
    </source>
</evidence>
<comment type="caution">
    <text evidence="8">The sequence shown here is derived from an EMBL/GenBank/DDBJ whole genome shotgun (WGS) entry which is preliminary data.</text>
</comment>
<dbReference type="InterPro" id="IPR025965">
    <property type="entry name" value="FlgD/Vpr_Ig-like"/>
</dbReference>
<keyword evidence="9" id="KW-1185">Reference proteome</keyword>
<evidence type="ECO:0000256" key="4">
    <source>
        <dbReference type="ARBA" id="ARBA00024746"/>
    </source>
</evidence>
<evidence type="ECO:0000256" key="5">
    <source>
        <dbReference type="RuleBase" id="RU362076"/>
    </source>
</evidence>
<dbReference type="Gene3D" id="2.60.40.4070">
    <property type="match status" value="1"/>
</dbReference>
<dbReference type="Gene3D" id="2.30.30.910">
    <property type="match status" value="1"/>
</dbReference>
<evidence type="ECO:0000256" key="6">
    <source>
        <dbReference type="SAM" id="MobiDB-lite"/>
    </source>
</evidence>
<dbReference type="RefSeq" id="WP_183774228.1">
    <property type="nucleotide sequence ID" value="NZ_JACIDK010000004.1"/>
</dbReference>
<organism evidence="8 9">
    <name type="scientific">Phenylobacterium haematophilum</name>
    <dbReference type="NCBI Taxonomy" id="98513"/>
    <lineage>
        <taxon>Bacteria</taxon>
        <taxon>Pseudomonadati</taxon>
        <taxon>Pseudomonadota</taxon>
        <taxon>Alphaproteobacteria</taxon>
        <taxon>Caulobacterales</taxon>
        <taxon>Caulobacteraceae</taxon>
        <taxon>Phenylobacterium</taxon>
    </lineage>
</organism>
<dbReference type="Pfam" id="PF13860">
    <property type="entry name" value="FlgD_ig"/>
    <property type="match status" value="1"/>
</dbReference>
<protein>
    <recommendedName>
        <fullName evidence="2 5">Basal-body rod modification protein FlgD</fullName>
    </recommendedName>
</protein>
<dbReference type="EMBL" id="JACIDK010000004">
    <property type="protein sequence ID" value="MBB3892270.1"/>
    <property type="molecule type" value="Genomic_DNA"/>
</dbReference>
<name>A0A840A439_9CAUL</name>
<dbReference type="GO" id="GO:0044781">
    <property type="term" value="P:bacterial-type flagellum organization"/>
    <property type="evidence" value="ECO:0007669"/>
    <property type="project" value="UniProtKB-UniRule"/>
</dbReference>
<accession>A0A840A439</accession>
<feature type="region of interest" description="Disordered" evidence="6">
    <location>
        <begin position="220"/>
        <end position="246"/>
    </location>
</feature>
<comment type="similarity">
    <text evidence="1 5">Belongs to the FlgD family.</text>
</comment>
<evidence type="ECO:0000313" key="8">
    <source>
        <dbReference type="EMBL" id="MBB3892270.1"/>
    </source>
</evidence>
<sequence length="246" mass="25991">MAIDATAAAGAGASSTGRTRLADSYETFMNLLTAQIKNQDPLSPMDSTQFTQQLVQMTGVEQQLLTNDLLEKLVTNTGSGIQTSVSLLGREVRAVHNEAKLTAGKADWSYKLDREATDVTIEVVNSLGKVVQIEKASGDDLKAGDHTYSWNGKDRTGAQLPNGETYTLRITAKDSAGATVGVTNFIKGVVTGVEQSGGKTFITVNGVQIGWEKVTSIADVQKTATAGPPASDNQDDEENPPSEQAA</sequence>
<reference evidence="8 9" key="1">
    <citation type="submission" date="2020-08" db="EMBL/GenBank/DDBJ databases">
        <title>Genomic Encyclopedia of Type Strains, Phase IV (KMG-IV): sequencing the most valuable type-strain genomes for metagenomic binning, comparative biology and taxonomic classification.</title>
        <authorList>
            <person name="Goeker M."/>
        </authorList>
    </citation>
    <scope>NUCLEOTIDE SEQUENCE [LARGE SCALE GENOMIC DNA]</scope>
    <source>
        <strain evidence="8 9">DSM 21793</strain>
    </source>
</reference>
<dbReference type="Proteomes" id="UP000530564">
    <property type="component" value="Unassembled WGS sequence"/>
</dbReference>
<dbReference type="InterPro" id="IPR005648">
    <property type="entry name" value="FlgD"/>
</dbReference>
<evidence type="ECO:0000256" key="1">
    <source>
        <dbReference type="ARBA" id="ARBA00010577"/>
    </source>
</evidence>
<keyword evidence="8" id="KW-0966">Cell projection</keyword>
<proteinExistence type="inferred from homology"/>
<dbReference type="Pfam" id="PF03963">
    <property type="entry name" value="FlgD"/>
    <property type="match status" value="1"/>
</dbReference>
<comment type="function">
    <text evidence="4 5">Required for flagellar hook formation. May act as a scaffolding protein.</text>
</comment>
<keyword evidence="8" id="KW-0969">Cilium</keyword>